<feature type="domain" description="Laminin EGF-like" evidence="19">
    <location>
        <begin position="1008"/>
        <end position="1058"/>
    </location>
</feature>
<dbReference type="PROSITE" id="PS50027">
    <property type="entry name" value="EGF_LAM_2"/>
    <property type="match status" value="2"/>
</dbReference>
<evidence type="ECO:0000256" key="12">
    <source>
        <dbReference type="ARBA" id="ARBA00023292"/>
    </source>
</evidence>
<dbReference type="GO" id="GO:0005794">
    <property type="term" value="C:Golgi apparatus"/>
    <property type="evidence" value="ECO:0007669"/>
    <property type="project" value="TreeGrafter"/>
</dbReference>
<evidence type="ECO:0000256" key="13">
    <source>
        <dbReference type="PROSITE-ProRule" id="PRU00076"/>
    </source>
</evidence>
<comment type="caution">
    <text evidence="13">Lacks conserved residue(s) required for the propagation of feature annotation.</text>
</comment>
<reference evidence="20 21" key="1">
    <citation type="submission" date="2020-02" db="EMBL/GenBank/DDBJ databases">
        <authorList>
            <person name="Ferguson B K."/>
        </authorList>
    </citation>
    <scope>NUCLEOTIDE SEQUENCE [LARGE SCALE GENOMIC DNA]</scope>
</reference>
<feature type="disulfide bond" evidence="13">
    <location>
        <begin position="948"/>
        <end position="957"/>
    </location>
</feature>
<dbReference type="InterPro" id="IPR016201">
    <property type="entry name" value="PSI"/>
</dbReference>
<comment type="subcellular location">
    <subcellularLocation>
        <location evidence="1">Membrane</location>
        <topology evidence="1">Single-pass type I membrane protein</topology>
    </subcellularLocation>
</comment>
<evidence type="ECO:0000256" key="9">
    <source>
        <dbReference type="ARBA" id="ARBA00023136"/>
    </source>
</evidence>
<evidence type="ECO:0000259" key="18">
    <source>
        <dbReference type="PROSITE" id="PS50026"/>
    </source>
</evidence>
<dbReference type="SMART" id="SM00423">
    <property type="entry name" value="PSI"/>
    <property type="match status" value="6"/>
</dbReference>
<dbReference type="PROSITE" id="PS01187">
    <property type="entry name" value="EGF_CA"/>
    <property type="match status" value="1"/>
</dbReference>
<evidence type="ECO:0000256" key="1">
    <source>
        <dbReference type="ARBA" id="ARBA00004479"/>
    </source>
</evidence>
<feature type="chain" id="PRO_5026151005" description="Multiple epidermal growth factor-like domains protein 8" evidence="16">
    <location>
        <begin position="20"/>
        <end position="2244"/>
    </location>
</feature>
<dbReference type="CDD" id="cd00055">
    <property type="entry name" value="EGF_Lam"/>
    <property type="match status" value="2"/>
</dbReference>
<dbReference type="PROSITE" id="PS01180">
    <property type="entry name" value="CUB"/>
    <property type="match status" value="2"/>
</dbReference>
<dbReference type="Pfam" id="PF00053">
    <property type="entry name" value="EGF_laminin"/>
    <property type="match status" value="1"/>
</dbReference>
<keyword evidence="3 13" id="KW-0245">EGF-like domain</keyword>
<feature type="domain" description="CUB" evidence="17">
    <location>
        <begin position="23"/>
        <end position="135"/>
    </location>
</feature>
<dbReference type="GO" id="GO:0016020">
    <property type="term" value="C:membrane"/>
    <property type="evidence" value="ECO:0007669"/>
    <property type="project" value="UniProtKB-SubCell"/>
</dbReference>
<proteinExistence type="predicted"/>
<evidence type="ECO:0000256" key="7">
    <source>
        <dbReference type="ARBA" id="ARBA00022837"/>
    </source>
</evidence>
<dbReference type="InterPro" id="IPR018097">
    <property type="entry name" value="EGF_Ca-bd_CS"/>
</dbReference>
<keyword evidence="9 15" id="KW-0472">Membrane</keyword>
<dbReference type="InterPro" id="IPR015915">
    <property type="entry name" value="Kelch-typ_b-propeller"/>
</dbReference>
<evidence type="ECO:0000256" key="15">
    <source>
        <dbReference type="SAM" id="Phobius"/>
    </source>
</evidence>
<keyword evidence="2" id="KW-0880">Kelch repeat</keyword>
<dbReference type="SMART" id="SM00180">
    <property type="entry name" value="EGF_Lam"/>
    <property type="match status" value="4"/>
</dbReference>
<evidence type="ECO:0000313" key="20">
    <source>
        <dbReference type="EMBL" id="CAA9996213.1"/>
    </source>
</evidence>
<dbReference type="InterPro" id="IPR035914">
    <property type="entry name" value="Sperma_CUB_dom_sf"/>
</dbReference>
<gene>
    <name evidence="20" type="ORF">NTEN_LOCUS2793</name>
</gene>
<dbReference type="Proteomes" id="UP000479000">
    <property type="component" value="Unassembled WGS sequence"/>
</dbReference>
<dbReference type="GO" id="GO:0048513">
    <property type="term" value="P:animal organ development"/>
    <property type="evidence" value="ECO:0007669"/>
    <property type="project" value="UniProtKB-ARBA"/>
</dbReference>
<evidence type="ECO:0000256" key="4">
    <source>
        <dbReference type="ARBA" id="ARBA00022692"/>
    </source>
</evidence>
<dbReference type="GO" id="GO:0048731">
    <property type="term" value="P:system development"/>
    <property type="evidence" value="ECO:0007669"/>
    <property type="project" value="UniProtKB-ARBA"/>
</dbReference>
<keyword evidence="6" id="KW-0677">Repeat</keyword>
<dbReference type="SUPFAM" id="SSF49854">
    <property type="entry name" value="Spermadhesin, CUB domain"/>
    <property type="match status" value="2"/>
</dbReference>
<dbReference type="SUPFAM" id="SSF57196">
    <property type="entry name" value="EGF/Laminin"/>
    <property type="match status" value="3"/>
</dbReference>
<evidence type="ECO:0000256" key="3">
    <source>
        <dbReference type="ARBA" id="ARBA00022536"/>
    </source>
</evidence>
<dbReference type="PRINTS" id="PR00011">
    <property type="entry name" value="EGFLAMININ"/>
</dbReference>
<keyword evidence="12 14" id="KW-0424">Laminin EGF-like domain</keyword>
<dbReference type="Gene3D" id="2.10.25.10">
    <property type="entry name" value="Laminin"/>
    <property type="match status" value="7"/>
</dbReference>
<dbReference type="Pfam" id="PF00431">
    <property type="entry name" value="CUB"/>
    <property type="match status" value="1"/>
</dbReference>
<evidence type="ECO:0000256" key="2">
    <source>
        <dbReference type="ARBA" id="ARBA00022441"/>
    </source>
</evidence>
<evidence type="ECO:0000256" key="14">
    <source>
        <dbReference type="PROSITE-ProRule" id="PRU00460"/>
    </source>
</evidence>
<dbReference type="Pfam" id="PF24981">
    <property type="entry name" value="Beta-prop_ATRN-LZTR1"/>
    <property type="match status" value="2"/>
</dbReference>
<dbReference type="CDD" id="cd00054">
    <property type="entry name" value="EGF_CA"/>
    <property type="match status" value="1"/>
</dbReference>
<evidence type="ECO:0008006" key="22">
    <source>
        <dbReference type="Google" id="ProtNLM"/>
    </source>
</evidence>
<evidence type="ECO:0000313" key="21">
    <source>
        <dbReference type="Proteomes" id="UP000479000"/>
    </source>
</evidence>
<feature type="domain" description="CUB" evidence="17">
    <location>
        <begin position="1060"/>
        <end position="1195"/>
    </location>
</feature>
<feature type="domain" description="EGF-like" evidence="18">
    <location>
        <begin position="885"/>
        <end position="926"/>
    </location>
</feature>
<dbReference type="InterPro" id="IPR051568">
    <property type="entry name" value="LZTR1/Attractin"/>
</dbReference>
<dbReference type="PROSITE" id="PS00022">
    <property type="entry name" value="EGF_1"/>
    <property type="match status" value="2"/>
</dbReference>
<feature type="disulfide bond" evidence="14">
    <location>
        <begin position="1042"/>
        <end position="1056"/>
    </location>
</feature>
<dbReference type="InterPro" id="IPR056737">
    <property type="entry name" value="Beta-prop_ATRN-MKLN-like"/>
</dbReference>
<dbReference type="OrthoDB" id="263283at2759"/>
<keyword evidence="7" id="KW-0106">Calcium</keyword>
<feature type="disulfide bond" evidence="14">
    <location>
        <begin position="1030"/>
        <end position="1039"/>
    </location>
</feature>
<dbReference type="SUPFAM" id="SSF117281">
    <property type="entry name" value="Kelch motif"/>
    <property type="match status" value="2"/>
</dbReference>
<evidence type="ECO:0000259" key="19">
    <source>
        <dbReference type="PROSITE" id="PS50027"/>
    </source>
</evidence>
<feature type="signal peptide" evidence="16">
    <location>
        <begin position="1"/>
        <end position="19"/>
    </location>
</feature>
<evidence type="ECO:0000256" key="16">
    <source>
        <dbReference type="SAM" id="SignalP"/>
    </source>
</evidence>
<evidence type="ECO:0000256" key="5">
    <source>
        <dbReference type="ARBA" id="ARBA00022729"/>
    </source>
</evidence>
<dbReference type="InterPro" id="IPR000742">
    <property type="entry name" value="EGF"/>
</dbReference>
<dbReference type="Pfam" id="PF24973">
    <property type="entry name" value="EGF_LMN_ATRN"/>
    <property type="match status" value="3"/>
</dbReference>
<evidence type="ECO:0000256" key="10">
    <source>
        <dbReference type="ARBA" id="ARBA00023157"/>
    </source>
</evidence>
<dbReference type="PROSITE" id="PS00010">
    <property type="entry name" value="ASX_HYDROXYL"/>
    <property type="match status" value="1"/>
</dbReference>
<dbReference type="PANTHER" id="PTHR46376:SF2">
    <property type="entry name" value="DISTRACTED, ISOFORM B"/>
    <property type="match status" value="1"/>
</dbReference>
<feature type="disulfide bond" evidence="14">
    <location>
        <begin position="1771"/>
        <end position="1785"/>
    </location>
</feature>
<organism evidence="20 21">
    <name type="scientific">Nesidiocoris tenuis</name>
    <dbReference type="NCBI Taxonomy" id="355587"/>
    <lineage>
        <taxon>Eukaryota</taxon>
        <taxon>Metazoa</taxon>
        <taxon>Ecdysozoa</taxon>
        <taxon>Arthropoda</taxon>
        <taxon>Hexapoda</taxon>
        <taxon>Insecta</taxon>
        <taxon>Pterygota</taxon>
        <taxon>Neoptera</taxon>
        <taxon>Paraneoptera</taxon>
        <taxon>Hemiptera</taxon>
        <taxon>Heteroptera</taxon>
        <taxon>Panheteroptera</taxon>
        <taxon>Cimicomorpha</taxon>
        <taxon>Miridae</taxon>
        <taxon>Dicyphina</taxon>
        <taxon>Nesidiocoris</taxon>
    </lineage>
</organism>
<dbReference type="Pfam" id="PF07645">
    <property type="entry name" value="EGF_CA"/>
    <property type="match status" value="2"/>
</dbReference>
<dbReference type="PANTHER" id="PTHR46376">
    <property type="entry name" value="LEUCINE-ZIPPER-LIKE TRANSCRIPTIONAL REGULATOR 1"/>
    <property type="match status" value="1"/>
</dbReference>
<evidence type="ECO:0000256" key="6">
    <source>
        <dbReference type="ARBA" id="ARBA00022737"/>
    </source>
</evidence>
<sequence length="2244" mass="247888">MRLFIYLSLFALCYRYGVGLDACDRTRKVLTQLWGTISDGGTRTNYSTDSHCEWLIKANSSEQFITLKFQSLVTECSYDYIYVYDGDSFASPMLGSFSGKTRPQNVVATSGFMLILLYSDTNYVLDGFEAEYSITECRSNCSGHGVCAAHRCICEREWGGLDCSQPMCPDSCSRDIGGGHCEKGKCICNPGFSGLTCSLNLNDTAGNKLDDGFALFGGRLEKGVASNELWFYNATANRWSLRAVTSNVRPPPLARHTLTEAKGWLYVMGGSKPDGVFSSDLYRIKLVPGGGDAEQWEIVHTREGKPLDLRLVGHSTVYSAIYDSLIVYGGLKAKDSRTPKLTDSMYMYSLSTMSWARINYPKSQHLDQFTPLARAFHTSTLIGNYLVVFGGYAHEHKKDEICYDNKIYLYHLGCHVWVSQETLGQSGSGRFYPKKQGVFSHAAAVRNRNTLILVGGYHGNVNADLLAYVFPQTIAGKEGDSHESESMCSRHHGLSECTLDPECGWCSADETCYGRTLGVNCTTNLQTTRCPGICPTLWHCHSCLLHSPAASLNHAQSVAYKLDLYKCNWCVQNARCHHVNDNFGTCGTREDAISHMAGWWGEKGVEITNADDCIALDKRPGLTFTKYLPPANYSQPDFVFTFEYLEPYEGLEPCISHSNCLACLSDSKCGWCSMLSKCYERTVNQSEVCRGDSHWEFLKLEPSTCENCSNFVTCDSCIGSGICEWRAGADFAKCHRINRFSTAIRKVSECPMPCHLRDNCSQCLDGFGGCVWCHSSQECFSFLVYTSQYQFGMCREWSDQKSVPEPNSLPKACKSCSMHPNCSTCLQHLGCGWCYDVDNPIVGVCAPGDFSQPNVEDSCSVEVNRAHHTSLYEDEAAWSYAQCPDVDECGLGLHDCHTDAKCTNTHGSYNCQCKRGFIGDGKTSCKKTCYNKCVHGTCSNEPDYVCHCDLGWTGLDCSTNCGCNNHSTCSRGVNICDECLNWTSGEFCQFCKPGSFGNATSLEGCKRCNCNDHGDKDFGICDSATGVCVCQDNTEGPSCDKCKKGFYGDPRRGGTCYYQCMARGMMSSLKPQGLGSRLAEMSVWELRQGPPPTRECLWIVSPTHLNQSQTSGGIIQLEIDRDIDVGCTENSVYVYDGLPKFVSSSGDRPSHVLGVFCTQDTQYPVTVQAKSGVMTVHYKAEGDSKGGFNATVFVLSCPDNCPNERVCLKGSCVCPEGTTGHDCQDILCPNNCSAHLNQGHCDKDYGRCVCASGWGGANCSSPLDPDHQVVFAELFNSAHLSDQYEHLRKMLPRFGHSLLADRRSSLWLFGGYSLSHGPLNDIRLFDTINNTWVQVTIDSTNDANMPRGRYFHAAAISLSRREIFVHGGLTETAAGTGDQAFGGGEHPIRQNSTLNDFWKFSLKNSHWIAIETPFSPPGLAGHTLTLRRDEESETLILIGGFSTVQGFLSSVWEFDPVTDQWAELETAGYGPIGVYGHSTVYHEPTQSFYVFGGYVYGVNRTHISSRLFAFHYPSRTWSALPTFAENNPPRLNVGGEGDWHECRWSTRLGECISPSYQSIVCAGGVCGLVLSRGALCPQPCNTFTQCSECLAHAQCGWCALQSSNSTGQGVCSEGSLDQPSEGPEEATCDALYAAKTSATATTDIVVTSSANFSWHYVTCPPENECANNHHNCDATSEMCVDTQIGYDCICGPGYKLAEPSREGDCIPVCTQGCVRGRCTAPDTCTCDFGYVGANCSIQCQCNGHSHCAGPDKLDECLECHNNTQGPTCNRCLPLFVGEPTDNGECIPCSEYCNNHTDICVNETITDFHFIYEATREELASILGEGPTTKARCIGCKSNTTGAKCEDCLKGHFRGSEDHRVPCRPCVCHGHGHTCNTVTGEGCDCHNNTESDPKLCIEKGNCWEHQCTKCKESYSGMPTEGHQCYKHMSYDLRFNLGGRQTDEADPRPIQVPLNPGQGAFFAVHPRFVNVDIRITVDVTRGNLDLYLAPREDAFVVELNRSVWTHEVKLDPRYYDNGDHIGEIYREEPFSSSHTSYHHNSKTVRIDRKIEKIAQGLSTYTTVYRHSHLLVVKNVTNRLVITLPNDRHDFSQAKFFIILLAVDKHSYGAIYFRQDQLHIDLFVFFSVFFSCFFLFLAACVVAWKAKQAADMRRARRRHVVEMLHMAKRPFATVSVLVDHQSACDIQVRPVALEPTYDGLAAVGTLIVRLPGGKAVPTRLAMASALVLVGRSNSHGRAFLRRRSDYS</sequence>
<keyword evidence="8 15" id="KW-1133">Transmembrane helix</keyword>
<evidence type="ECO:0000256" key="11">
    <source>
        <dbReference type="ARBA" id="ARBA00023180"/>
    </source>
</evidence>
<feature type="domain" description="EGF-like" evidence="18">
    <location>
        <begin position="930"/>
        <end position="958"/>
    </location>
</feature>
<dbReference type="PROSITE" id="PS01186">
    <property type="entry name" value="EGF_2"/>
    <property type="match status" value="2"/>
</dbReference>
<dbReference type="Gene3D" id="2.120.10.80">
    <property type="entry name" value="Kelch-type beta propeller"/>
    <property type="match status" value="3"/>
</dbReference>
<dbReference type="FunFam" id="2.60.120.290:FF:000023">
    <property type="entry name" value="Multiple epidermal growth factor-like domains 8"/>
    <property type="match status" value="1"/>
</dbReference>
<feature type="domain" description="Laminin EGF-like" evidence="19">
    <location>
        <begin position="1739"/>
        <end position="1787"/>
    </location>
</feature>
<dbReference type="InterPro" id="IPR000859">
    <property type="entry name" value="CUB_dom"/>
</dbReference>
<dbReference type="FunFam" id="2.10.25.10:FF:000191">
    <property type="entry name" value="Multiple epidermal growth factor-like domains 8"/>
    <property type="match status" value="1"/>
</dbReference>
<feature type="transmembrane region" description="Helical" evidence="15">
    <location>
        <begin position="2119"/>
        <end position="2141"/>
    </location>
</feature>
<protein>
    <recommendedName>
        <fullName evidence="22">Multiple epidermal growth factor-like domains protein 8</fullName>
    </recommendedName>
</protein>
<dbReference type="Gene3D" id="2.60.120.290">
    <property type="entry name" value="Spermadhesin, CUB domain"/>
    <property type="match status" value="2"/>
</dbReference>
<keyword evidence="21" id="KW-1185">Reference proteome</keyword>
<accession>A0A6H5G1I4</accession>
<dbReference type="InterPro" id="IPR049883">
    <property type="entry name" value="NOTCH1_EGF-like"/>
</dbReference>
<dbReference type="PROSITE" id="PS50026">
    <property type="entry name" value="EGF_3"/>
    <property type="match status" value="2"/>
</dbReference>
<evidence type="ECO:0000259" key="17">
    <source>
        <dbReference type="PROSITE" id="PS01180"/>
    </source>
</evidence>
<keyword evidence="4 15" id="KW-0812">Transmembrane</keyword>
<dbReference type="InterPro" id="IPR001881">
    <property type="entry name" value="EGF-like_Ca-bd_dom"/>
</dbReference>
<name>A0A6H5G1I4_9HEMI</name>
<dbReference type="InterPro" id="IPR002049">
    <property type="entry name" value="LE_dom"/>
</dbReference>
<keyword evidence="5 16" id="KW-0732">Signal</keyword>
<feature type="disulfide bond" evidence="14">
    <location>
        <begin position="1759"/>
        <end position="1768"/>
    </location>
</feature>
<dbReference type="InterPro" id="IPR056863">
    <property type="entry name" value="LMN_ATRN_NET-like_EGF"/>
</dbReference>
<dbReference type="PROSITE" id="PS01248">
    <property type="entry name" value="EGF_LAM_1"/>
    <property type="match status" value="1"/>
</dbReference>
<dbReference type="InterPro" id="IPR000152">
    <property type="entry name" value="EGF-type_Asp/Asn_hydroxyl_site"/>
</dbReference>
<dbReference type="FunFam" id="2.10.25.10:FF:000202">
    <property type="entry name" value="Multiple epidermal growth factor-like domains 8"/>
    <property type="match status" value="1"/>
</dbReference>
<dbReference type="SMART" id="SM00181">
    <property type="entry name" value="EGF"/>
    <property type="match status" value="12"/>
</dbReference>
<dbReference type="EMBL" id="CADCXU010004468">
    <property type="protein sequence ID" value="CAA9996213.1"/>
    <property type="molecule type" value="Genomic_DNA"/>
</dbReference>
<dbReference type="SMART" id="SM00179">
    <property type="entry name" value="EGF_CA"/>
    <property type="match status" value="3"/>
</dbReference>
<dbReference type="SMART" id="SM00042">
    <property type="entry name" value="CUB"/>
    <property type="match status" value="1"/>
</dbReference>
<evidence type="ECO:0000256" key="8">
    <source>
        <dbReference type="ARBA" id="ARBA00022989"/>
    </source>
</evidence>
<keyword evidence="10 13" id="KW-1015">Disulfide bond</keyword>
<keyword evidence="11" id="KW-0325">Glycoprotein</keyword>
<dbReference type="CDD" id="cd00041">
    <property type="entry name" value="CUB"/>
    <property type="match status" value="1"/>
</dbReference>
<dbReference type="GO" id="GO:0005509">
    <property type="term" value="F:calcium ion binding"/>
    <property type="evidence" value="ECO:0007669"/>
    <property type="project" value="InterPro"/>
</dbReference>